<name>A0AAD5QJV8_PARTN</name>
<proteinExistence type="predicted"/>
<gene>
    <name evidence="2" type="ORF">KIN20_009763</name>
</gene>
<organism evidence="2 3">
    <name type="scientific">Parelaphostrongylus tenuis</name>
    <name type="common">Meningeal worm</name>
    <dbReference type="NCBI Taxonomy" id="148309"/>
    <lineage>
        <taxon>Eukaryota</taxon>
        <taxon>Metazoa</taxon>
        <taxon>Ecdysozoa</taxon>
        <taxon>Nematoda</taxon>
        <taxon>Chromadorea</taxon>
        <taxon>Rhabditida</taxon>
        <taxon>Rhabditina</taxon>
        <taxon>Rhabditomorpha</taxon>
        <taxon>Strongyloidea</taxon>
        <taxon>Metastrongylidae</taxon>
        <taxon>Parelaphostrongylus</taxon>
    </lineage>
</organism>
<evidence type="ECO:0000313" key="2">
    <source>
        <dbReference type="EMBL" id="KAJ1353187.1"/>
    </source>
</evidence>
<protein>
    <submittedName>
        <fullName evidence="2">Uncharacterized protein</fullName>
    </submittedName>
</protein>
<feature type="region of interest" description="Disordered" evidence="1">
    <location>
        <begin position="1"/>
        <end position="54"/>
    </location>
</feature>
<sequence length="54" mass="6653">MVVMWPTNSRTVQQVKKRSRRHHMKRRVKRQRRKTKREKVAHSTLEKMAQTVLN</sequence>
<evidence type="ECO:0000256" key="1">
    <source>
        <dbReference type="SAM" id="MobiDB-lite"/>
    </source>
</evidence>
<dbReference type="Proteomes" id="UP001196413">
    <property type="component" value="Unassembled WGS sequence"/>
</dbReference>
<feature type="compositionally biased region" description="Basic residues" evidence="1">
    <location>
        <begin position="15"/>
        <end position="37"/>
    </location>
</feature>
<keyword evidence="3" id="KW-1185">Reference proteome</keyword>
<dbReference type="AlphaFoldDB" id="A0AAD5QJV8"/>
<feature type="compositionally biased region" description="Polar residues" evidence="1">
    <location>
        <begin position="1"/>
        <end position="14"/>
    </location>
</feature>
<reference evidence="2" key="1">
    <citation type="submission" date="2021-06" db="EMBL/GenBank/DDBJ databases">
        <title>Parelaphostrongylus tenuis whole genome reference sequence.</title>
        <authorList>
            <person name="Garwood T.J."/>
            <person name="Larsen P.A."/>
            <person name="Fountain-Jones N.M."/>
            <person name="Garbe J.R."/>
            <person name="Macchietto M.G."/>
            <person name="Kania S.A."/>
            <person name="Gerhold R.W."/>
            <person name="Richards J.E."/>
            <person name="Wolf T.M."/>
        </authorList>
    </citation>
    <scope>NUCLEOTIDE SEQUENCE</scope>
    <source>
        <strain evidence="2">MNPRO001-30</strain>
        <tissue evidence="2">Meninges</tissue>
    </source>
</reference>
<dbReference type="EMBL" id="JAHQIW010001626">
    <property type="protein sequence ID" value="KAJ1353187.1"/>
    <property type="molecule type" value="Genomic_DNA"/>
</dbReference>
<accession>A0AAD5QJV8</accession>
<evidence type="ECO:0000313" key="3">
    <source>
        <dbReference type="Proteomes" id="UP001196413"/>
    </source>
</evidence>
<comment type="caution">
    <text evidence="2">The sequence shown here is derived from an EMBL/GenBank/DDBJ whole genome shotgun (WGS) entry which is preliminary data.</text>
</comment>